<proteinExistence type="predicted"/>
<keyword evidence="2" id="KW-1185">Reference proteome</keyword>
<protein>
    <submittedName>
        <fullName evidence="1">Uncharacterized protein</fullName>
    </submittedName>
</protein>
<dbReference type="AlphaFoldDB" id="A0A811Q1M6"/>
<accession>A0A811Q1M6</accession>
<evidence type="ECO:0000313" key="2">
    <source>
        <dbReference type="Proteomes" id="UP000604825"/>
    </source>
</evidence>
<comment type="caution">
    <text evidence="1">The sequence shown here is derived from an EMBL/GenBank/DDBJ whole genome shotgun (WGS) entry which is preliminary data.</text>
</comment>
<dbReference type="Proteomes" id="UP000604825">
    <property type="component" value="Unassembled WGS sequence"/>
</dbReference>
<organism evidence="1 2">
    <name type="scientific">Miscanthus lutarioriparius</name>
    <dbReference type="NCBI Taxonomy" id="422564"/>
    <lineage>
        <taxon>Eukaryota</taxon>
        <taxon>Viridiplantae</taxon>
        <taxon>Streptophyta</taxon>
        <taxon>Embryophyta</taxon>
        <taxon>Tracheophyta</taxon>
        <taxon>Spermatophyta</taxon>
        <taxon>Magnoliopsida</taxon>
        <taxon>Liliopsida</taxon>
        <taxon>Poales</taxon>
        <taxon>Poaceae</taxon>
        <taxon>PACMAD clade</taxon>
        <taxon>Panicoideae</taxon>
        <taxon>Andropogonodae</taxon>
        <taxon>Andropogoneae</taxon>
        <taxon>Saccharinae</taxon>
        <taxon>Miscanthus</taxon>
    </lineage>
</organism>
<reference evidence="1" key="1">
    <citation type="submission" date="2020-10" db="EMBL/GenBank/DDBJ databases">
        <authorList>
            <person name="Han B."/>
            <person name="Lu T."/>
            <person name="Zhao Q."/>
            <person name="Huang X."/>
            <person name="Zhao Y."/>
        </authorList>
    </citation>
    <scope>NUCLEOTIDE SEQUENCE</scope>
</reference>
<evidence type="ECO:0000313" key="1">
    <source>
        <dbReference type="EMBL" id="CAD6252925.1"/>
    </source>
</evidence>
<gene>
    <name evidence="1" type="ORF">NCGR_LOCUS36571</name>
</gene>
<name>A0A811Q1M6_9POAL</name>
<dbReference type="EMBL" id="CAJGYO010000009">
    <property type="protein sequence ID" value="CAD6252925.1"/>
    <property type="molecule type" value="Genomic_DNA"/>
</dbReference>
<sequence>MQANLCKRDGGELRLLDKDGNVLRVFDMEGRSLLAPTRLDFIFVDRAQLGAMIIDPVPGRDFRRRHERSPAARLVGQVVVEVDRPE</sequence>